<feature type="region of interest" description="Disordered" evidence="1">
    <location>
        <begin position="1"/>
        <end position="20"/>
    </location>
</feature>
<dbReference type="AlphaFoldDB" id="D8LRN4"/>
<sequence length="115" mass="12202">MRGAGQPGGSLLDDSGTGRQHSKLTVEILERALGEPVMTAVVATKEAEARVTAKSELRPPYDLNRMTDTLRELVGIETSSGRLQVVVSGPAGFVFHVEGLLADLHIPPEAVVTLD</sequence>
<dbReference type="Proteomes" id="UP000002630">
    <property type="component" value="Linkage Group LG26"/>
</dbReference>
<dbReference type="OrthoDB" id="10556450at2759"/>
<dbReference type="EMBL" id="FN649751">
    <property type="protein sequence ID" value="CBN77795.1"/>
    <property type="molecule type" value="Genomic_DNA"/>
</dbReference>
<gene>
    <name evidence="2" type="ORF">Esi_0069_0065</name>
</gene>
<accession>D8LRN4</accession>
<dbReference type="InParanoid" id="D8LRN4"/>
<dbReference type="EMBL" id="FN648916">
    <property type="protein sequence ID" value="CBN77795.1"/>
    <property type="molecule type" value="Genomic_DNA"/>
</dbReference>
<keyword evidence="3" id="KW-1185">Reference proteome</keyword>
<proteinExistence type="predicted"/>
<organism evidence="2 3">
    <name type="scientific">Ectocarpus siliculosus</name>
    <name type="common">Brown alga</name>
    <name type="synonym">Conferva siliculosa</name>
    <dbReference type="NCBI Taxonomy" id="2880"/>
    <lineage>
        <taxon>Eukaryota</taxon>
        <taxon>Sar</taxon>
        <taxon>Stramenopiles</taxon>
        <taxon>Ochrophyta</taxon>
        <taxon>PX clade</taxon>
        <taxon>Phaeophyceae</taxon>
        <taxon>Ectocarpales</taxon>
        <taxon>Ectocarpaceae</taxon>
        <taxon>Ectocarpus</taxon>
    </lineage>
</organism>
<evidence type="ECO:0000313" key="2">
    <source>
        <dbReference type="EMBL" id="CBN77795.1"/>
    </source>
</evidence>
<evidence type="ECO:0000256" key="1">
    <source>
        <dbReference type="SAM" id="MobiDB-lite"/>
    </source>
</evidence>
<protein>
    <submittedName>
        <fullName evidence="2">Uncharacterized protein</fullName>
    </submittedName>
</protein>
<name>D8LRN4_ECTSI</name>
<reference evidence="2 3" key="1">
    <citation type="journal article" date="2010" name="Nature">
        <title>The Ectocarpus genome and the independent evolution of multicellularity in brown algae.</title>
        <authorList>
            <person name="Cock J.M."/>
            <person name="Sterck L."/>
            <person name="Rouze P."/>
            <person name="Scornet D."/>
            <person name="Allen A.E."/>
            <person name="Amoutzias G."/>
            <person name="Anthouard V."/>
            <person name="Artiguenave F."/>
            <person name="Aury J.M."/>
            <person name="Badger J.H."/>
            <person name="Beszteri B."/>
            <person name="Billiau K."/>
            <person name="Bonnet E."/>
            <person name="Bothwell J.H."/>
            <person name="Bowler C."/>
            <person name="Boyen C."/>
            <person name="Brownlee C."/>
            <person name="Carrano C.J."/>
            <person name="Charrier B."/>
            <person name="Cho G.Y."/>
            <person name="Coelho S.M."/>
            <person name="Collen J."/>
            <person name="Corre E."/>
            <person name="Da Silva C."/>
            <person name="Delage L."/>
            <person name="Delaroque N."/>
            <person name="Dittami S.M."/>
            <person name="Doulbeau S."/>
            <person name="Elias M."/>
            <person name="Farnham G."/>
            <person name="Gachon C.M."/>
            <person name="Gschloessl B."/>
            <person name="Heesch S."/>
            <person name="Jabbari K."/>
            <person name="Jubin C."/>
            <person name="Kawai H."/>
            <person name="Kimura K."/>
            <person name="Kloareg B."/>
            <person name="Kupper F.C."/>
            <person name="Lang D."/>
            <person name="Le Bail A."/>
            <person name="Leblanc C."/>
            <person name="Lerouge P."/>
            <person name="Lohr M."/>
            <person name="Lopez P.J."/>
            <person name="Martens C."/>
            <person name="Maumus F."/>
            <person name="Michel G."/>
            <person name="Miranda-Saavedra D."/>
            <person name="Morales J."/>
            <person name="Moreau H."/>
            <person name="Motomura T."/>
            <person name="Nagasato C."/>
            <person name="Napoli C.A."/>
            <person name="Nelson D.R."/>
            <person name="Nyvall-Collen P."/>
            <person name="Peters A.F."/>
            <person name="Pommier C."/>
            <person name="Potin P."/>
            <person name="Poulain J."/>
            <person name="Quesneville H."/>
            <person name="Read B."/>
            <person name="Rensing S.A."/>
            <person name="Ritter A."/>
            <person name="Rousvoal S."/>
            <person name="Samanta M."/>
            <person name="Samson G."/>
            <person name="Schroeder D.C."/>
            <person name="Segurens B."/>
            <person name="Strittmatter M."/>
            <person name="Tonon T."/>
            <person name="Tregear J.W."/>
            <person name="Valentin K."/>
            <person name="von Dassow P."/>
            <person name="Yamagishi T."/>
            <person name="Van de Peer Y."/>
            <person name="Wincker P."/>
        </authorList>
    </citation>
    <scope>NUCLEOTIDE SEQUENCE [LARGE SCALE GENOMIC DNA]</scope>
    <source>
        <strain evidence="3">Ec32 / CCAP1310/4</strain>
    </source>
</reference>
<evidence type="ECO:0000313" key="3">
    <source>
        <dbReference type="Proteomes" id="UP000002630"/>
    </source>
</evidence>